<keyword evidence="3" id="KW-0732">Signal</keyword>
<keyword evidence="1 3" id="KW-0456">Lyase</keyword>
<name>A0A550JGF1_9BACT</name>
<dbReference type="GO" id="GO:0071555">
    <property type="term" value="P:cell wall organization"/>
    <property type="evidence" value="ECO:0007669"/>
    <property type="project" value="UniProtKB-KW"/>
</dbReference>
<dbReference type="GO" id="GO:0008932">
    <property type="term" value="F:lytic endotransglycosylase activity"/>
    <property type="evidence" value="ECO:0007669"/>
    <property type="project" value="UniProtKB-UniRule"/>
</dbReference>
<dbReference type="InterPro" id="IPR034718">
    <property type="entry name" value="RlpA"/>
</dbReference>
<comment type="similarity">
    <text evidence="3 4">Belongs to the RlpA family.</text>
</comment>
<dbReference type="GO" id="GO:0000270">
    <property type="term" value="P:peptidoglycan metabolic process"/>
    <property type="evidence" value="ECO:0007669"/>
    <property type="project" value="UniProtKB-UniRule"/>
</dbReference>
<dbReference type="PANTHER" id="PTHR34183:SF8">
    <property type="entry name" value="ENDOLYTIC PEPTIDOGLYCAN TRANSGLYCOSYLASE RLPA-RELATED"/>
    <property type="match status" value="1"/>
</dbReference>
<keyword evidence="7" id="KW-1185">Reference proteome</keyword>
<dbReference type="CDD" id="cd22268">
    <property type="entry name" value="DPBB_RlpA-like"/>
    <property type="match status" value="1"/>
</dbReference>
<dbReference type="InterPro" id="IPR012997">
    <property type="entry name" value="RplA"/>
</dbReference>
<dbReference type="InterPro" id="IPR009009">
    <property type="entry name" value="RlpA-like_DPBB"/>
</dbReference>
<dbReference type="InterPro" id="IPR036908">
    <property type="entry name" value="RlpA-like_sf"/>
</dbReference>
<dbReference type="EMBL" id="VJVV01000004">
    <property type="protein sequence ID" value="TRO82284.1"/>
    <property type="molecule type" value="Genomic_DNA"/>
</dbReference>
<evidence type="ECO:0000259" key="5">
    <source>
        <dbReference type="Pfam" id="PF03330"/>
    </source>
</evidence>
<evidence type="ECO:0000313" key="7">
    <source>
        <dbReference type="Proteomes" id="UP000317155"/>
    </source>
</evidence>
<proteinExistence type="inferred from homology"/>
<feature type="signal peptide" evidence="3">
    <location>
        <begin position="1"/>
        <end position="33"/>
    </location>
</feature>
<dbReference type="HAMAP" id="MF_02071">
    <property type="entry name" value="RlpA"/>
    <property type="match status" value="1"/>
</dbReference>
<evidence type="ECO:0000256" key="2">
    <source>
        <dbReference type="ARBA" id="ARBA00023316"/>
    </source>
</evidence>
<comment type="function">
    <text evidence="3">Lytic transglycosylase with a strong preference for naked glycan strands that lack stem peptides.</text>
</comment>
<dbReference type="Proteomes" id="UP000317155">
    <property type="component" value="Unassembled WGS sequence"/>
</dbReference>
<dbReference type="SUPFAM" id="SSF50685">
    <property type="entry name" value="Barwin-like endoglucanases"/>
    <property type="match status" value="1"/>
</dbReference>
<protein>
    <recommendedName>
        <fullName evidence="3">Probable endolytic peptidoglycan transglycosylase RlpA</fullName>
        <ecNumber evidence="3">4.2.2.-</ecNumber>
    </recommendedName>
</protein>
<dbReference type="Gene3D" id="2.40.40.10">
    <property type="entry name" value="RlpA-like domain"/>
    <property type="match status" value="1"/>
</dbReference>
<dbReference type="EC" id="4.2.2.-" evidence="3"/>
<dbReference type="NCBIfam" id="TIGR00413">
    <property type="entry name" value="rlpA"/>
    <property type="match status" value="1"/>
</dbReference>
<evidence type="ECO:0000256" key="4">
    <source>
        <dbReference type="RuleBase" id="RU003495"/>
    </source>
</evidence>
<sequence precursor="true">MYLYDLIPRTFRKALLSCLPALLLSLVPISDGAWGAQGEAAGKGELAIATYYAQHFAGRRTASGAVYRHEKFTAAHAHLPFGTRVRVVNPANGREVTVTINDRCRPRKTPIIDLSRAAAEELGLLRRGTGKVRIFPVEDQS</sequence>
<evidence type="ECO:0000256" key="3">
    <source>
        <dbReference type="HAMAP-Rule" id="MF_02071"/>
    </source>
</evidence>
<gene>
    <name evidence="3" type="primary">rlpA</name>
    <name evidence="6" type="ORF">FL622_06820</name>
</gene>
<dbReference type="AlphaFoldDB" id="A0A550JGF1"/>
<dbReference type="RefSeq" id="WP_092057332.1">
    <property type="nucleotide sequence ID" value="NZ_FOJJ01000034.1"/>
</dbReference>
<dbReference type="Pfam" id="PF03330">
    <property type="entry name" value="DPBB_1"/>
    <property type="match status" value="1"/>
</dbReference>
<keyword evidence="2 3" id="KW-0961">Cell wall biogenesis/degradation</keyword>
<organism evidence="6 7">
    <name type="scientific">Trichloromonas acetexigens</name>
    <dbReference type="NCBI Taxonomy" id="38815"/>
    <lineage>
        <taxon>Bacteria</taxon>
        <taxon>Pseudomonadati</taxon>
        <taxon>Thermodesulfobacteriota</taxon>
        <taxon>Desulfuromonadia</taxon>
        <taxon>Desulfuromonadales</taxon>
        <taxon>Trichloromonadaceae</taxon>
        <taxon>Trichloromonas</taxon>
    </lineage>
</organism>
<comment type="caution">
    <text evidence="6">The sequence shown here is derived from an EMBL/GenBank/DDBJ whole genome shotgun (WGS) entry which is preliminary data.</text>
</comment>
<dbReference type="OrthoDB" id="9779128at2"/>
<accession>A0A550JGF1</accession>
<feature type="domain" description="RlpA-like protein double-psi beta-barrel" evidence="5">
    <location>
        <begin position="49"/>
        <end position="134"/>
    </location>
</feature>
<evidence type="ECO:0000256" key="1">
    <source>
        <dbReference type="ARBA" id="ARBA00023239"/>
    </source>
</evidence>
<dbReference type="PANTHER" id="PTHR34183">
    <property type="entry name" value="ENDOLYTIC PEPTIDOGLYCAN TRANSGLYCOSYLASE RLPA"/>
    <property type="match status" value="1"/>
</dbReference>
<reference evidence="6 7" key="1">
    <citation type="submission" date="2019-07" db="EMBL/GenBank/DDBJ databases">
        <title>Insights of Desulfuromonas acetexigens electromicrobiology.</title>
        <authorList>
            <person name="Katuri K."/>
            <person name="Sapireddy V."/>
            <person name="Shaw D.R."/>
            <person name="Saikaly P."/>
        </authorList>
    </citation>
    <scope>NUCLEOTIDE SEQUENCE [LARGE SCALE GENOMIC DNA]</scope>
    <source>
        <strain evidence="6 7">2873</strain>
    </source>
</reference>
<evidence type="ECO:0000313" key="6">
    <source>
        <dbReference type="EMBL" id="TRO82284.1"/>
    </source>
</evidence>
<feature type="chain" id="PRO_5022276168" description="Probable endolytic peptidoglycan transglycosylase RlpA" evidence="3">
    <location>
        <begin position="34"/>
        <end position="141"/>
    </location>
</feature>